<protein>
    <submittedName>
        <fullName evidence="1">Uncharacterized protein</fullName>
    </submittedName>
</protein>
<dbReference type="KEGG" id="cput:CONPUDRAFT_84043"/>
<keyword evidence="2" id="KW-1185">Reference proteome</keyword>
<evidence type="ECO:0000313" key="1">
    <source>
        <dbReference type="EMBL" id="EIW77590.1"/>
    </source>
</evidence>
<comment type="caution">
    <text evidence="1">The sequence shown here is derived from an EMBL/GenBank/DDBJ whole genome shotgun (WGS) entry which is preliminary data.</text>
</comment>
<dbReference type="GeneID" id="19210703"/>
<dbReference type="EMBL" id="JH711583">
    <property type="protein sequence ID" value="EIW77590.1"/>
    <property type="molecule type" value="Genomic_DNA"/>
</dbReference>
<proteinExistence type="predicted"/>
<feature type="non-terminal residue" evidence="1">
    <location>
        <position position="51"/>
    </location>
</feature>
<name>A0A5M3MF83_CONPW</name>
<dbReference type="Proteomes" id="UP000053558">
    <property type="component" value="Unassembled WGS sequence"/>
</dbReference>
<accession>A0A5M3MF83</accession>
<gene>
    <name evidence="1" type="ORF">CONPUDRAFT_84043</name>
</gene>
<reference evidence="2" key="1">
    <citation type="journal article" date="2012" name="Science">
        <title>The Paleozoic origin of enzymatic lignin decomposition reconstructed from 31 fungal genomes.</title>
        <authorList>
            <person name="Floudas D."/>
            <person name="Binder M."/>
            <person name="Riley R."/>
            <person name="Barry K."/>
            <person name="Blanchette R.A."/>
            <person name="Henrissat B."/>
            <person name="Martinez A.T."/>
            <person name="Otillar R."/>
            <person name="Spatafora J.W."/>
            <person name="Yadav J.S."/>
            <person name="Aerts A."/>
            <person name="Benoit I."/>
            <person name="Boyd A."/>
            <person name="Carlson A."/>
            <person name="Copeland A."/>
            <person name="Coutinho P.M."/>
            <person name="de Vries R.P."/>
            <person name="Ferreira P."/>
            <person name="Findley K."/>
            <person name="Foster B."/>
            <person name="Gaskell J."/>
            <person name="Glotzer D."/>
            <person name="Gorecki P."/>
            <person name="Heitman J."/>
            <person name="Hesse C."/>
            <person name="Hori C."/>
            <person name="Igarashi K."/>
            <person name="Jurgens J.A."/>
            <person name="Kallen N."/>
            <person name="Kersten P."/>
            <person name="Kohler A."/>
            <person name="Kuees U."/>
            <person name="Kumar T.K.A."/>
            <person name="Kuo A."/>
            <person name="LaButti K."/>
            <person name="Larrondo L.F."/>
            <person name="Lindquist E."/>
            <person name="Ling A."/>
            <person name="Lombard V."/>
            <person name="Lucas S."/>
            <person name="Lundell T."/>
            <person name="Martin R."/>
            <person name="McLaughlin D.J."/>
            <person name="Morgenstern I."/>
            <person name="Morin E."/>
            <person name="Murat C."/>
            <person name="Nagy L.G."/>
            <person name="Nolan M."/>
            <person name="Ohm R.A."/>
            <person name="Patyshakuliyeva A."/>
            <person name="Rokas A."/>
            <person name="Ruiz-Duenas F.J."/>
            <person name="Sabat G."/>
            <person name="Salamov A."/>
            <person name="Samejima M."/>
            <person name="Schmutz J."/>
            <person name="Slot J.C."/>
            <person name="St John F."/>
            <person name="Stenlid J."/>
            <person name="Sun H."/>
            <person name="Sun S."/>
            <person name="Syed K."/>
            <person name="Tsang A."/>
            <person name="Wiebenga A."/>
            <person name="Young D."/>
            <person name="Pisabarro A."/>
            <person name="Eastwood D.C."/>
            <person name="Martin F."/>
            <person name="Cullen D."/>
            <person name="Grigoriev I.V."/>
            <person name="Hibbett D.S."/>
        </authorList>
    </citation>
    <scope>NUCLEOTIDE SEQUENCE [LARGE SCALE GENOMIC DNA]</scope>
    <source>
        <strain evidence="2">RWD-64-598 SS2</strain>
    </source>
</reference>
<organism evidence="1 2">
    <name type="scientific">Coniophora puteana (strain RWD-64-598)</name>
    <name type="common">Brown rot fungus</name>
    <dbReference type="NCBI Taxonomy" id="741705"/>
    <lineage>
        <taxon>Eukaryota</taxon>
        <taxon>Fungi</taxon>
        <taxon>Dikarya</taxon>
        <taxon>Basidiomycota</taxon>
        <taxon>Agaricomycotina</taxon>
        <taxon>Agaricomycetes</taxon>
        <taxon>Agaricomycetidae</taxon>
        <taxon>Boletales</taxon>
        <taxon>Coniophorineae</taxon>
        <taxon>Coniophoraceae</taxon>
        <taxon>Coniophora</taxon>
    </lineage>
</organism>
<dbReference type="AlphaFoldDB" id="A0A5M3MF83"/>
<sequence length="51" mass="5563">MAHIALAPIGRAEPYLHMLKPMLVPSPLMNSIAPSLSRQLSSTQHPKFAIV</sequence>
<dbReference type="RefSeq" id="XP_007771985.1">
    <property type="nucleotide sequence ID" value="XM_007773795.1"/>
</dbReference>
<evidence type="ECO:0000313" key="2">
    <source>
        <dbReference type="Proteomes" id="UP000053558"/>
    </source>
</evidence>